<dbReference type="OrthoDB" id="9788852at2"/>
<dbReference type="Proteomes" id="UP000199256">
    <property type="component" value="Unassembled WGS sequence"/>
</dbReference>
<dbReference type="SUPFAM" id="SSF56349">
    <property type="entry name" value="DNA breaking-rejoining enzymes"/>
    <property type="match status" value="1"/>
</dbReference>
<accession>A0A1H7RNG9</accession>
<evidence type="ECO:0000313" key="3">
    <source>
        <dbReference type="EMBL" id="SEL61705.1"/>
    </source>
</evidence>
<dbReference type="EMBL" id="FOAA01000025">
    <property type="protein sequence ID" value="SEL61705.1"/>
    <property type="molecule type" value="Genomic_DNA"/>
</dbReference>
<evidence type="ECO:0000313" key="4">
    <source>
        <dbReference type="Proteomes" id="UP000199256"/>
    </source>
</evidence>
<dbReference type="GO" id="GO:0015074">
    <property type="term" value="P:DNA integration"/>
    <property type="evidence" value="ECO:0007669"/>
    <property type="project" value="InterPro"/>
</dbReference>
<dbReference type="InterPro" id="IPR011010">
    <property type="entry name" value="DNA_brk_join_enz"/>
</dbReference>
<dbReference type="GO" id="GO:0003677">
    <property type="term" value="F:DNA binding"/>
    <property type="evidence" value="ECO:0007669"/>
    <property type="project" value="InterPro"/>
</dbReference>
<dbReference type="STRING" id="1396821.SAMN05444515_1257"/>
<dbReference type="InterPro" id="IPR013762">
    <property type="entry name" value="Integrase-like_cat_sf"/>
</dbReference>
<dbReference type="InterPro" id="IPR002104">
    <property type="entry name" value="Integrase_catalytic"/>
</dbReference>
<dbReference type="Pfam" id="PF00589">
    <property type="entry name" value="Phage_integrase"/>
    <property type="match status" value="1"/>
</dbReference>
<name>A0A1H7RNG9_9GAMM</name>
<gene>
    <name evidence="3" type="ORF">SAMN05444515_1257</name>
</gene>
<proteinExistence type="predicted"/>
<dbReference type="AlphaFoldDB" id="A0A1H7RNG9"/>
<feature type="domain" description="Tyr recombinase" evidence="2">
    <location>
        <begin position="3"/>
        <end position="182"/>
    </location>
</feature>
<protein>
    <submittedName>
        <fullName evidence="3">Phage integrase family protein</fullName>
    </submittedName>
</protein>
<dbReference type="GO" id="GO:0006310">
    <property type="term" value="P:DNA recombination"/>
    <property type="evidence" value="ECO:0007669"/>
    <property type="project" value="UniProtKB-KW"/>
</dbReference>
<evidence type="ECO:0000256" key="1">
    <source>
        <dbReference type="ARBA" id="ARBA00023172"/>
    </source>
</evidence>
<evidence type="ECO:0000259" key="2">
    <source>
        <dbReference type="PROSITE" id="PS51898"/>
    </source>
</evidence>
<dbReference type="Gene3D" id="1.10.443.10">
    <property type="entry name" value="Intergrase catalytic core"/>
    <property type="match status" value="1"/>
</dbReference>
<dbReference type="PROSITE" id="PS51898">
    <property type="entry name" value="TYR_RECOMBINASE"/>
    <property type="match status" value="1"/>
</dbReference>
<dbReference type="RefSeq" id="WP_090255695.1">
    <property type="nucleotide sequence ID" value="NZ_FOAA01000025.1"/>
</dbReference>
<keyword evidence="1" id="KW-0233">DNA recombination</keyword>
<organism evidence="3 4">
    <name type="scientific">Ectothiorhodospira marina</name>
    <dbReference type="NCBI Taxonomy" id="1396821"/>
    <lineage>
        <taxon>Bacteria</taxon>
        <taxon>Pseudomonadati</taxon>
        <taxon>Pseudomonadota</taxon>
        <taxon>Gammaproteobacteria</taxon>
        <taxon>Chromatiales</taxon>
        <taxon>Ectothiorhodospiraceae</taxon>
        <taxon>Ectothiorhodospira</taxon>
    </lineage>
</organism>
<reference evidence="4" key="1">
    <citation type="submission" date="2016-10" db="EMBL/GenBank/DDBJ databases">
        <authorList>
            <person name="Varghese N."/>
            <person name="Submissions S."/>
        </authorList>
    </citation>
    <scope>NUCLEOTIDE SEQUENCE [LARGE SCALE GENOMIC DNA]</scope>
    <source>
        <strain evidence="4">DSM 241</strain>
    </source>
</reference>
<keyword evidence="4" id="KW-1185">Reference proteome</keyword>
<sequence>MNSVEAAKTPEQIQRIEYALADGHGQVYADIWKVGINLALRISDLLSLRYDQVAGDKLELVEGKTRKRRVIRINAAARAVIDRRRWEHPDHVYLFQGESNRARALGKPPSRSMVARVFKEVGERRSIGLKLGTHSMRKTRGWAMHNAGKSIELICMTLNHSSPAVTMSYLGITQEEVHALADEFCL</sequence>